<dbReference type="InterPro" id="IPR036390">
    <property type="entry name" value="WH_DNA-bd_sf"/>
</dbReference>
<evidence type="ECO:0000313" key="5">
    <source>
        <dbReference type="EMBL" id="OIQ95799.1"/>
    </source>
</evidence>
<dbReference type="AlphaFoldDB" id="A0A1J5RUZ6"/>
<reference evidence="5" key="1">
    <citation type="submission" date="2016-10" db="EMBL/GenBank/DDBJ databases">
        <title>Sequence of Gallionella enrichment culture.</title>
        <authorList>
            <person name="Poehlein A."/>
            <person name="Muehling M."/>
            <person name="Daniel R."/>
        </authorList>
    </citation>
    <scope>NUCLEOTIDE SEQUENCE</scope>
</reference>
<evidence type="ECO:0000256" key="2">
    <source>
        <dbReference type="ARBA" id="ARBA00023125"/>
    </source>
</evidence>
<dbReference type="InterPro" id="IPR000524">
    <property type="entry name" value="Tscrpt_reg_HTH_GntR"/>
</dbReference>
<dbReference type="PRINTS" id="PR00035">
    <property type="entry name" value="HTHGNTR"/>
</dbReference>
<dbReference type="PANTHER" id="PTHR43537:SF45">
    <property type="entry name" value="GNTR FAMILY REGULATORY PROTEIN"/>
    <property type="match status" value="1"/>
</dbReference>
<feature type="domain" description="HTH gntR-type" evidence="4">
    <location>
        <begin position="22"/>
        <end position="89"/>
    </location>
</feature>
<organism evidence="5">
    <name type="scientific">mine drainage metagenome</name>
    <dbReference type="NCBI Taxonomy" id="410659"/>
    <lineage>
        <taxon>unclassified sequences</taxon>
        <taxon>metagenomes</taxon>
        <taxon>ecological metagenomes</taxon>
    </lineage>
</organism>
<proteinExistence type="predicted"/>
<dbReference type="CDD" id="cd07377">
    <property type="entry name" value="WHTH_GntR"/>
    <property type="match status" value="1"/>
</dbReference>
<comment type="caution">
    <text evidence="5">The sequence shown here is derived from an EMBL/GenBank/DDBJ whole genome shotgun (WGS) entry which is preliminary data.</text>
</comment>
<dbReference type="Pfam" id="PF00392">
    <property type="entry name" value="GntR"/>
    <property type="match status" value="1"/>
</dbReference>
<dbReference type="SMART" id="SM00895">
    <property type="entry name" value="FCD"/>
    <property type="match status" value="1"/>
</dbReference>
<gene>
    <name evidence="5" type="primary">lutR_4</name>
    <name evidence="5" type="ORF">GALL_222580</name>
</gene>
<dbReference type="GO" id="GO:0003677">
    <property type="term" value="F:DNA binding"/>
    <property type="evidence" value="ECO:0007669"/>
    <property type="project" value="UniProtKB-KW"/>
</dbReference>
<evidence type="ECO:0000256" key="1">
    <source>
        <dbReference type="ARBA" id="ARBA00023015"/>
    </source>
</evidence>
<protein>
    <submittedName>
        <fullName evidence="5">HTH-type transcriptional regulator LutR</fullName>
    </submittedName>
</protein>
<dbReference type="InterPro" id="IPR008920">
    <property type="entry name" value="TF_FadR/GntR_C"/>
</dbReference>
<evidence type="ECO:0000259" key="4">
    <source>
        <dbReference type="PROSITE" id="PS50949"/>
    </source>
</evidence>
<dbReference type="EMBL" id="MLJW01000160">
    <property type="protein sequence ID" value="OIQ95799.1"/>
    <property type="molecule type" value="Genomic_DNA"/>
</dbReference>
<dbReference type="SMART" id="SM00345">
    <property type="entry name" value="HTH_GNTR"/>
    <property type="match status" value="1"/>
</dbReference>
<sequence length="249" mass="28743">MKVAAARTSSAVRNAKAAPKPASRALEIYARLREDVFEFRLLPGQRFTETELAELYGASRTPVREALLRLQTEGLVRGYFRSGWEVVPIDFTRFDHLYELRKLIEIFAVRRLAMSERSAEQQQRIDALAAVWIVDKAKRLGDPRRVAALDESFHTVLVTACGNPEMVRVHAEVTDRIRIIRRLDFTYVNRIHATYDEHAAIVRAIQRHKPDQAEMLVRVHIEQSQVEIRKITLHRLHNVRTDSERSTAV</sequence>
<keyword evidence="2" id="KW-0238">DNA-binding</keyword>
<dbReference type="Pfam" id="PF07729">
    <property type="entry name" value="FCD"/>
    <property type="match status" value="1"/>
</dbReference>
<keyword evidence="1" id="KW-0805">Transcription regulation</keyword>
<dbReference type="SUPFAM" id="SSF48008">
    <property type="entry name" value="GntR ligand-binding domain-like"/>
    <property type="match status" value="1"/>
</dbReference>
<keyword evidence="3" id="KW-0804">Transcription</keyword>
<dbReference type="Gene3D" id="1.20.120.530">
    <property type="entry name" value="GntR ligand-binding domain-like"/>
    <property type="match status" value="1"/>
</dbReference>
<dbReference type="Gene3D" id="1.10.10.10">
    <property type="entry name" value="Winged helix-like DNA-binding domain superfamily/Winged helix DNA-binding domain"/>
    <property type="match status" value="1"/>
</dbReference>
<dbReference type="PROSITE" id="PS50949">
    <property type="entry name" value="HTH_GNTR"/>
    <property type="match status" value="1"/>
</dbReference>
<dbReference type="SUPFAM" id="SSF46785">
    <property type="entry name" value="Winged helix' DNA-binding domain"/>
    <property type="match status" value="1"/>
</dbReference>
<dbReference type="InterPro" id="IPR036388">
    <property type="entry name" value="WH-like_DNA-bd_sf"/>
</dbReference>
<name>A0A1J5RUZ6_9ZZZZ</name>
<evidence type="ECO:0000256" key="3">
    <source>
        <dbReference type="ARBA" id="ARBA00023163"/>
    </source>
</evidence>
<dbReference type="GO" id="GO:0003700">
    <property type="term" value="F:DNA-binding transcription factor activity"/>
    <property type="evidence" value="ECO:0007669"/>
    <property type="project" value="InterPro"/>
</dbReference>
<dbReference type="InterPro" id="IPR011711">
    <property type="entry name" value="GntR_C"/>
</dbReference>
<accession>A0A1J5RUZ6</accession>
<dbReference type="PANTHER" id="PTHR43537">
    <property type="entry name" value="TRANSCRIPTIONAL REGULATOR, GNTR FAMILY"/>
    <property type="match status" value="1"/>
</dbReference>